<dbReference type="AlphaFoldDB" id="A0A9P5Y6Y0"/>
<sequence length="270" mass="29611">MGYSSRKYVDLIRSCSSKWANWDPPNEIQVGDYGVIDRKSGQLEIEGNIYRDGMITSSDVEHRPIRTPKDDKYIISSSGVRFHELNLGPEISTVAGLAEASIKGRWEFGKESGALLVMAQSRSCRISDHGTLLKRLFEKPELNGKSLVTEVVTCPAYALYLSGSDRASVSLALIAGIPGVVPGATVGGEVGMSWWSQHASGVFREACDPSGSYCYTPLYTLKKKRGWFRGDAPQPGPEGESLWVDVPTPWGGLNEEGEEGEEWEDTVFDL</sequence>
<reference evidence="1" key="1">
    <citation type="submission" date="2020-11" db="EMBL/GenBank/DDBJ databases">
        <authorList>
            <consortium name="DOE Joint Genome Institute"/>
            <person name="Ahrendt S."/>
            <person name="Riley R."/>
            <person name="Andreopoulos W."/>
            <person name="Labutti K."/>
            <person name="Pangilinan J."/>
            <person name="Ruiz-Duenas F.J."/>
            <person name="Barrasa J.M."/>
            <person name="Sanchez-Garcia M."/>
            <person name="Camarero S."/>
            <person name="Miyauchi S."/>
            <person name="Serrano A."/>
            <person name="Linde D."/>
            <person name="Babiker R."/>
            <person name="Drula E."/>
            <person name="Ayuso-Fernandez I."/>
            <person name="Pacheco R."/>
            <person name="Padilla G."/>
            <person name="Ferreira P."/>
            <person name="Barriuso J."/>
            <person name="Kellner H."/>
            <person name="Castanera R."/>
            <person name="Alfaro M."/>
            <person name="Ramirez L."/>
            <person name="Pisabarro A.G."/>
            <person name="Kuo A."/>
            <person name="Tritt A."/>
            <person name="Lipzen A."/>
            <person name="He G."/>
            <person name="Yan M."/>
            <person name="Ng V."/>
            <person name="Cullen D."/>
            <person name="Martin F."/>
            <person name="Rosso M.-N."/>
            <person name="Henrissat B."/>
            <person name="Hibbett D."/>
            <person name="Martinez A.T."/>
            <person name="Grigoriev I.V."/>
        </authorList>
    </citation>
    <scope>NUCLEOTIDE SEQUENCE</scope>
    <source>
        <strain evidence="1">CBS 247.69</strain>
    </source>
</reference>
<protein>
    <submittedName>
        <fullName evidence="1">Uncharacterized protein</fullName>
    </submittedName>
</protein>
<proteinExistence type="predicted"/>
<comment type="caution">
    <text evidence="1">The sequence shown here is derived from an EMBL/GenBank/DDBJ whole genome shotgun (WGS) entry which is preliminary data.</text>
</comment>
<name>A0A9P5Y6Y0_9AGAR</name>
<keyword evidence="2" id="KW-1185">Reference proteome</keyword>
<organism evidence="1 2">
    <name type="scientific">Collybia nuda</name>
    <dbReference type="NCBI Taxonomy" id="64659"/>
    <lineage>
        <taxon>Eukaryota</taxon>
        <taxon>Fungi</taxon>
        <taxon>Dikarya</taxon>
        <taxon>Basidiomycota</taxon>
        <taxon>Agaricomycotina</taxon>
        <taxon>Agaricomycetes</taxon>
        <taxon>Agaricomycetidae</taxon>
        <taxon>Agaricales</taxon>
        <taxon>Tricholomatineae</taxon>
        <taxon>Clitocybaceae</taxon>
        <taxon>Collybia</taxon>
    </lineage>
</organism>
<evidence type="ECO:0000313" key="2">
    <source>
        <dbReference type="Proteomes" id="UP000807353"/>
    </source>
</evidence>
<evidence type="ECO:0000313" key="1">
    <source>
        <dbReference type="EMBL" id="KAF9463819.1"/>
    </source>
</evidence>
<gene>
    <name evidence="1" type="ORF">BDZ94DRAFT_1258086</name>
</gene>
<dbReference type="EMBL" id="MU150259">
    <property type="protein sequence ID" value="KAF9463819.1"/>
    <property type="molecule type" value="Genomic_DNA"/>
</dbReference>
<dbReference type="Proteomes" id="UP000807353">
    <property type="component" value="Unassembled WGS sequence"/>
</dbReference>
<dbReference type="OrthoDB" id="3255261at2759"/>
<accession>A0A9P5Y6Y0</accession>